<dbReference type="RefSeq" id="WP_053951425.1">
    <property type="nucleotide sequence ID" value="NZ_CP010552.1"/>
</dbReference>
<proteinExistence type="predicted"/>
<name>A0A0M3TU79_9GAMM</name>
<accession>A0A0M3TU79</accession>
<dbReference type="InterPro" id="IPR021246">
    <property type="entry name" value="DUF2797"/>
</dbReference>
<dbReference type="KEGG" id="tho:SP60_04130"/>
<gene>
    <name evidence="1" type="ORF">SP60_04130</name>
</gene>
<dbReference type="OrthoDB" id="9775734at2"/>
<dbReference type="PATRIC" id="fig|1705394.5.peg.827"/>
<sequence length="266" mass="29727">MQLSGTIQKMHTHLNKGVAQYQLPIGDKLLNMNDLVGEEITLSFNQLIHCAHCGKKTNKSYSQGYCYPCSQKLASCDLCIMKPETCHHHLGTCREPQWGLDNCFSPHLVYLANSSGTKVGITRKSNTPSRWIDQGALSALPILEVDTRLKSGILEMALKQFVNDKTNWRKMLNNEVDPVNLPLIRDELLDKIKSTINSTGAQALNNEALEINYPVVEYPSKISSLNFDKTPIITGVLKGIKAQYLILDCGVLNIRKFGAYNITLTY</sequence>
<organism evidence="1 2">
    <name type="scientific">Candidatus Thioglobus autotrophicus</name>
    <dbReference type="NCBI Taxonomy" id="1705394"/>
    <lineage>
        <taxon>Bacteria</taxon>
        <taxon>Pseudomonadati</taxon>
        <taxon>Pseudomonadota</taxon>
        <taxon>Gammaproteobacteria</taxon>
        <taxon>Candidatus Pseudothioglobaceae</taxon>
        <taxon>Candidatus Thioglobus</taxon>
    </lineage>
</organism>
<evidence type="ECO:0008006" key="3">
    <source>
        <dbReference type="Google" id="ProtNLM"/>
    </source>
</evidence>
<evidence type="ECO:0000313" key="2">
    <source>
        <dbReference type="Proteomes" id="UP000058020"/>
    </source>
</evidence>
<dbReference type="Proteomes" id="UP000058020">
    <property type="component" value="Chromosome"/>
</dbReference>
<keyword evidence="2" id="KW-1185">Reference proteome</keyword>
<dbReference type="Pfam" id="PF10977">
    <property type="entry name" value="DUF2797"/>
    <property type="match status" value="1"/>
</dbReference>
<reference evidence="1 2" key="1">
    <citation type="journal article" date="2015" name="Genome Announc.">
        <title>Genome Sequence of 'Candidatus Thioglobus autotrophica' Strain EF1, a Chemoautotroph from the SUP05 Clade of Marine Gammaproteobacteria.</title>
        <authorList>
            <person name="Shah V."/>
            <person name="Morris R.M."/>
        </authorList>
    </citation>
    <scope>NUCLEOTIDE SEQUENCE [LARGE SCALE GENOMIC DNA]</scope>
    <source>
        <strain evidence="1 2">EF1</strain>
    </source>
</reference>
<dbReference type="STRING" id="1705394.SP60_04130"/>
<dbReference type="EMBL" id="CP010552">
    <property type="protein sequence ID" value="ALE52475.1"/>
    <property type="molecule type" value="Genomic_DNA"/>
</dbReference>
<evidence type="ECO:0000313" key="1">
    <source>
        <dbReference type="EMBL" id="ALE52475.1"/>
    </source>
</evidence>
<dbReference type="AlphaFoldDB" id="A0A0M3TU79"/>
<protein>
    <recommendedName>
        <fullName evidence="3">DUF2797 domain-containing protein</fullName>
    </recommendedName>
</protein>